<evidence type="ECO:0000313" key="2">
    <source>
        <dbReference type="Proteomes" id="UP000054053"/>
    </source>
</evidence>
<dbReference type="Proteomes" id="UP000054053">
    <property type="component" value="Unassembled WGS sequence"/>
</dbReference>
<dbReference type="AlphaFoldDB" id="A0A1B5KS73"/>
<proteinExistence type="predicted"/>
<gene>
    <name evidence="1" type="ORF">UVI_02017250</name>
</gene>
<dbReference type="EMBL" id="BBTG02000007">
    <property type="protein sequence ID" value="GAO13616.1"/>
    <property type="molecule type" value="Genomic_DNA"/>
</dbReference>
<evidence type="ECO:0000313" key="1">
    <source>
        <dbReference type="EMBL" id="GAO13616.1"/>
    </source>
</evidence>
<sequence>MHCRNLAGVPPKHDIDVAFVLTKGNVSHLKKTIEPSGQYWQSAVGKFSGRCYICILELYRIENAQEFRKQYLLWHILEACSELSVLGIYIGGVAVPIDQLRDRSGLAEESRMLSEAIIGVSTAVVLW</sequence>
<reference evidence="2" key="1">
    <citation type="journal article" date="2016" name="Genome Announc.">
        <title>Genome sequence of Ustilaginoidea virens IPU010, a rice pathogenic fungus causing false smut.</title>
        <authorList>
            <person name="Kumagai T."/>
            <person name="Ishii T."/>
            <person name="Terai G."/>
            <person name="Umemura M."/>
            <person name="Machida M."/>
            <person name="Asai K."/>
        </authorList>
    </citation>
    <scope>NUCLEOTIDE SEQUENCE [LARGE SCALE GENOMIC DNA]</scope>
    <source>
        <strain evidence="2">IPU010</strain>
    </source>
</reference>
<name>A0A1B5KS73_USTVR</name>
<accession>A0A1B5KS73</accession>
<comment type="caution">
    <text evidence="1">The sequence shown here is derived from an EMBL/GenBank/DDBJ whole genome shotgun (WGS) entry which is preliminary data.</text>
</comment>
<protein>
    <submittedName>
        <fullName evidence="1">Uncharacterized protein</fullName>
    </submittedName>
</protein>
<organism evidence="1 2">
    <name type="scientific">Ustilaginoidea virens</name>
    <name type="common">Rice false smut fungus</name>
    <name type="synonym">Villosiclava virens</name>
    <dbReference type="NCBI Taxonomy" id="1159556"/>
    <lineage>
        <taxon>Eukaryota</taxon>
        <taxon>Fungi</taxon>
        <taxon>Dikarya</taxon>
        <taxon>Ascomycota</taxon>
        <taxon>Pezizomycotina</taxon>
        <taxon>Sordariomycetes</taxon>
        <taxon>Hypocreomycetidae</taxon>
        <taxon>Hypocreales</taxon>
        <taxon>Clavicipitaceae</taxon>
        <taxon>Ustilaginoidea</taxon>
    </lineage>
</organism>